<reference evidence="3 5" key="2">
    <citation type="submission" date="2018-06" db="EMBL/GenBank/DDBJ databases">
        <authorList>
            <consortium name="Pathogen Informatics"/>
            <person name="Doyle S."/>
        </authorList>
    </citation>
    <scope>NUCLEOTIDE SEQUENCE [LARGE SCALE GENOMIC DNA]</scope>
    <source>
        <strain evidence="3 5">NCTC11938</strain>
    </source>
</reference>
<dbReference type="Proteomes" id="UP000195540">
    <property type="component" value="Chromosome"/>
</dbReference>
<dbReference type="EMBL" id="ABKSPD020000002">
    <property type="protein sequence ID" value="EKW9775171.1"/>
    <property type="molecule type" value="Genomic_DNA"/>
</dbReference>
<dbReference type="GeneID" id="6803202"/>
<protein>
    <submittedName>
        <fullName evidence="2">Uncharacterized protein</fullName>
    </submittedName>
</protein>
<gene>
    <name evidence="1" type="ORF">AM402_07450</name>
    <name evidence="3" type="ORF">NCTC11938_03757</name>
    <name evidence="2" type="ORF">PW210_000960</name>
</gene>
<dbReference type="Proteomes" id="UP000254191">
    <property type="component" value="Unassembled WGS sequence"/>
</dbReference>
<accession>A0A1Z1STZ0</accession>
<evidence type="ECO:0000313" key="5">
    <source>
        <dbReference type="Proteomes" id="UP000254191"/>
    </source>
</evidence>
<reference evidence="2" key="3">
    <citation type="submission" date="2023-06" db="EMBL/GenBank/DDBJ databases">
        <authorList>
            <consortium name="Clinical and Environmental Microbiology Branch: Whole genome sequencing antimicrobial resistance pathogens in the healthcare setting"/>
        </authorList>
    </citation>
    <scope>NUCLEOTIDE SEQUENCE</scope>
    <source>
        <strain evidence="2">Microbial</strain>
    </source>
</reference>
<evidence type="ECO:0000313" key="2">
    <source>
        <dbReference type="EMBL" id="EKW9775171.1"/>
    </source>
</evidence>
<sequence>MFEQVNIIYGEMVKKMTVMVGDFSQKEILFAKNTIGNLLAQRDVGKIYQLKVAKFKEKLAILTFKVNNSQQIEQFSDLIIKAKGIYRVYISSGSINRRNIVQKNSRFSYLNVAQG</sequence>
<dbReference type="EMBL" id="UGTS01000006">
    <property type="protein sequence ID" value="SUC39470.1"/>
    <property type="molecule type" value="Genomic_DNA"/>
</dbReference>
<dbReference type="EMBL" id="CP021694">
    <property type="protein sequence ID" value="ARX33995.1"/>
    <property type="molecule type" value="Genomic_DNA"/>
</dbReference>
<dbReference type="OrthoDB" id="6462205at2"/>
<evidence type="ECO:0000313" key="3">
    <source>
        <dbReference type="EMBL" id="SUC39470.1"/>
    </source>
</evidence>
<dbReference type="Proteomes" id="UP001171165">
    <property type="component" value="Unassembled WGS sequence"/>
</dbReference>
<evidence type="ECO:0000313" key="6">
    <source>
        <dbReference type="Proteomes" id="UP001171165"/>
    </source>
</evidence>
<dbReference type="AlphaFoldDB" id="A0A1Z1STZ0"/>
<dbReference type="RefSeq" id="WP_004244114.1">
    <property type="nucleotide sequence ID" value="NZ_ABFCQN020000006.1"/>
</dbReference>
<evidence type="ECO:0000313" key="4">
    <source>
        <dbReference type="Proteomes" id="UP000195540"/>
    </source>
</evidence>
<dbReference type="STRING" id="584.AOUC001_04440"/>
<dbReference type="KEGG" id="pvl:AOB99_12170"/>
<reference evidence="1 4" key="1">
    <citation type="submission" date="2017-05" db="EMBL/GenBank/DDBJ databases">
        <title>Whole genome sequencing of Proteus mirabilis AR_0155.</title>
        <authorList>
            <person name="Conlan S."/>
            <person name="Thomas P.J."/>
            <person name="Mullikin J."/>
            <person name="Frank K.M."/>
            <person name="Segre J.A."/>
        </authorList>
    </citation>
    <scope>NUCLEOTIDE SEQUENCE [LARGE SCALE GENOMIC DNA]</scope>
    <source>
        <strain evidence="1 4">AR_0155</strain>
    </source>
</reference>
<evidence type="ECO:0000313" key="1">
    <source>
        <dbReference type="EMBL" id="ARX33995.1"/>
    </source>
</evidence>
<name>A0A1Z1STZ0_PROMI</name>
<proteinExistence type="predicted"/>
<organism evidence="2 6">
    <name type="scientific">Proteus mirabilis</name>
    <dbReference type="NCBI Taxonomy" id="584"/>
    <lineage>
        <taxon>Bacteria</taxon>
        <taxon>Pseudomonadati</taxon>
        <taxon>Pseudomonadota</taxon>
        <taxon>Gammaproteobacteria</taxon>
        <taxon>Enterobacterales</taxon>
        <taxon>Morganellaceae</taxon>
        <taxon>Proteus</taxon>
    </lineage>
</organism>